<organism evidence="1 2">
    <name type="scientific">Parasponia andersonii</name>
    <name type="common">Sponia andersonii</name>
    <dbReference type="NCBI Taxonomy" id="3476"/>
    <lineage>
        <taxon>Eukaryota</taxon>
        <taxon>Viridiplantae</taxon>
        <taxon>Streptophyta</taxon>
        <taxon>Embryophyta</taxon>
        <taxon>Tracheophyta</taxon>
        <taxon>Spermatophyta</taxon>
        <taxon>Magnoliopsida</taxon>
        <taxon>eudicotyledons</taxon>
        <taxon>Gunneridae</taxon>
        <taxon>Pentapetalae</taxon>
        <taxon>rosids</taxon>
        <taxon>fabids</taxon>
        <taxon>Rosales</taxon>
        <taxon>Cannabaceae</taxon>
        <taxon>Parasponia</taxon>
    </lineage>
</organism>
<evidence type="ECO:0000313" key="2">
    <source>
        <dbReference type="Proteomes" id="UP000237105"/>
    </source>
</evidence>
<proteinExistence type="predicted"/>
<name>A0A2P5DVZ2_PARAD</name>
<dbReference type="AlphaFoldDB" id="A0A2P5DVZ2"/>
<keyword evidence="2" id="KW-1185">Reference proteome</keyword>
<feature type="non-terminal residue" evidence="1">
    <location>
        <position position="1"/>
    </location>
</feature>
<evidence type="ECO:0000313" key="1">
    <source>
        <dbReference type="EMBL" id="PON77458.1"/>
    </source>
</evidence>
<sequence>RIGAYKDFRVPSSKIVGKSQLLPKKKCDYSASIHKLHTIFLKLSVGKLLVLTGYSLKHGMFNTLAPTREKENLARVLNETKSVRRLYDFIDYNVVLANIVQLGKETSHSAKSNYGHIF</sequence>
<accession>A0A2P5DVZ2</accession>
<reference evidence="2" key="1">
    <citation type="submission" date="2016-06" db="EMBL/GenBank/DDBJ databases">
        <title>Parallel loss of symbiosis genes in relatives of nitrogen-fixing non-legume Parasponia.</title>
        <authorList>
            <person name="Van Velzen R."/>
            <person name="Holmer R."/>
            <person name="Bu F."/>
            <person name="Rutten L."/>
            <person name="Van Zeijl A."/>
            <person name="Liu W."/>
            <person name="Santuari L."/>
            <person name="Cao Q."/>
            <person name="Sharma T."/>
            <person name="Shen D."/>
            <person name="Roswanjaya Y."/>
            <person name="Wardhani T."/>
            <person name="Kalhor M.S."/>
            <person name="Jansen J."/>
            <person name="Van den Hoogen J."/>
            <person name="Gungor B."/>
            <person name="Hartog M."/>
            <person name="Hontelez J."/>
            <person name="Verver J."/>
            <person name="Yang W.-C."/>
            <person name="Schijlen E."/>
            <person name="Repin R."/>
            <person name="Schilthuizen M."/>
            <person name="Schranz E."/>
            <person name="Heidstra R."/>
            <person name="Miyata K."/>
            <person name="Fedorova E."/>
            <person name="Kohlen W."/>
            <person name="Bisseling T."/>
            <person name="Smit S."/>
            <person name="Geurts R."/>
        </authorList>
    </citation>
    <scope>NUCLEOTIDE SEQUENCE [LARGE SCALE GENOMIC DNA]</scope>
    <source>
        <strain evidence="2">cv. WU1-14</strain>
    </source>
</reference>
<dbReference type="EMBL" id="JXTB01000013">
    <property type="protein sequence ID" value="PON77458.1"/>
    <property type="molecule type" value="Genomic_DNA"/>
</dbReference>
<protein>
    <submittedName>
        <fullName evidence="1">Uncharacterized protein</fullName>
    </submittedName>
</protein>
<dbReference type="Proteomes" id="UP000237105">
    <property type="component" value="Unassembled WGS sequence"/>
</dbReference>
<gene>
    <name evidence="1" type="ORF">PanWU01x14_026190</name>
</gene>
<comment type="caution">
    <text evidence="1">The sequence shown here is derived from an EMBL/GenBank/DDBJ whole genome shotgun (WGS) entry which is preliminary data.</text>
</comment>